<accession>A0A9P5Y080</accession>
<keyword evidence="5" id="KW-1185">Reference proteome</keyword>
<feature type="transmembrane region" description="Helical" evidence="3">
    <location>
        <begin position="96"/>
        <end position="117"/>
    </location>
</feature>
<dbReference type="Proteomes" id="UP000807353">
    <property type="component" value="Unassembled WGS sequence"/>
</dbReference>
<evidence type="ECO:0000313" key="5">
    <source>
        <dbReference type="Proteomes" id="UP000807353"/>
    </source>
</evidence>
<keyword evidence="3" id="KW-0472">Membrane</keyword>
<dbReference type="OrthoDB" id="3153758at2759"/>
<organism evidence="4 5">
    <name type="scientific">Collybia nuda</name>
    <dbReference type="NCBI Taxonomy" id="64659"/>
    <lineage>
        <taxon>Eukaryota</taxon>
        <taxon>Fungi</taxon>
        <taxon>Dikarya</taxon>
        <taxon>Basidiomycota</taxon>
        <taxon>Agaricomycotina</taxon>
        <taxon>Agaricomycetes</taxon>
        <taxon>Agaricomycetidae</taxon>
        <taxon>Agaricales</taxon>
        <taxon>Tricholomatineae</taxon>
        <taxon>Clitocybaceae</taxon>
        <taxon>Collybia</taxon>
    </lineage>
</organism>
<sequence>MTRAPPRNRRDAPPPYTADAQGNATPDFPEPGPSRSRNSTIPPEHARVGSYHSQDLESSAYPSIANEQTGLLGTDARIPEYQTLPRQPPRAKRSSAFSIIFIILITSIVNATLFSAFSELDPISRDRIRKEWDNEIQQHQLFMNHVKATRAEWIIERQEHEKQRSAMIIDRGVWKAEREEQERKLKELHLEIKRDRHDWEQEKWDHEVEWRKRREEEERKLNELRRTIERDRQDWEAEKWNREREWQRRQEEYEREMERRRQKEDEERRRQKEEEEHRWARTRWEDLHPSQKCLSYGTREYTAKLAGTSICRETKAEIHGVTMKPKHCEDKGATWATWVVDFQEPTCITSWSGLTDKGCTGSGIRRYEQHLDDVPWGTDWEQMCNTTPANIHGHHFDRPTSCVNRGLWGMYGYWDINDSTC</sequence>
<name>A0A9P5Y080_9AGAR</name>
<keyword evidence="3" id="KW-1133">Transmembrane helix</keyword>
<proteinExistence type="predicted"/>
<evidence type="ECO:0000313" key="4">
    <source>
        <dbReference type="EMBL" id="KAF9461012.1"/>
    </source>
</evidence>
<protein>
    <submittedName>
        <fullName evidence="4">Uncharacterized protein</fullName>
    </submittedName>
</protein>
<evidence type="ECO:0000256" key="3">
    <source>
        <dbReference type="SAM" id="Phobius"/>
    </source>
</evidence>
<keyword evidence="1" id="KW-0175">Coiled coil</keyword>
<dbReference type="EMBL" id="MU150290">
    <property type="protein sequence ID" value="KAF9461012.1"/>
    <property type="molecule type" value="Genomic_DNA"/>
</dbReference>
<feature type="region of interest" description="Disordered" evidence="2">
    <location>
        <begin position="1"/>
        <end position="57"/>
    </location>
</feature>
<evidence type="ECO:0000256" key="2">
    <source>
        <dbReference type="SAM" id="MobiDB-lite"/>
    </source>
</evidence>
<reference evidence="4" key="1">
    <citation type="submission" date="2020-11" db="EMBL/GenBank/DDBJ databases">
        <authorList>
            <consortium name="DOE Joint Genome Institute"/>
            <person name="Ahrendt S."/>
            <person name="Riley R."/>
            <person name="Andreopoulos W."/>
            <person name="Labutti K."/>
            <person name="Pangilinan J."/>
            <person name="Ruiz-Duenas F.J."/>
            <person name="Barrasa J.M."/>
            <person name="Sanchez-Garcia M."/>
            <person name="Camarero S."/>
            <person name="Miyauchi S."/>
            <person name="Serrano A."/>
            <person name="Linde D."/>
            <person name="Babiker R."/>
            <person name="Drula E."/>
            <person name="Ayuso-Fernandez I."/>
            <person name="Pacheco R."/>
            <person name="Padilla G."/>
            <person name="Ferreira P."/>
            <person name="Barriuso J."/>
            <person name="Kellner H."/>
            <person name="Castanera R."/>
            <person name="Alfaro M."/>
            <person name="Ramirez L."/>
            <person name="Pisabarro A.G."/>
            <person name="Kuo A."/>
            <person name="Tritt A."/>
            <person name="Lipzen A."/>
            <person name="He G."/>
            <person name="Yan M."/>
            <person name="Ng V."/>
            <person name="Cullen D."/>
            <person name="Martin F."/>
            <person name="Rosso M.-N."/>
            <person name="Henrissat B."/>
            <person name="Hibbett D."/>
            <person name="Martinez A.T."/>
            <person name="Grigoriev I.V."/>
        </authorList>
    </citation>
    <scope>NUCLEOTIDE SEQUENCE</scope>
    <source>
        <strain evidence="4">CBS 247.69</strain>
    </source>
</reference>
<feature type="coiled-coil region" evidence="1">
    <location>
        <begin position="171"/>
        <end position="283"/>
    </location>
</feature>
<evidence type="ECO:0000256" key="1">
    <source>
        <dbReference type="SAM" id="Coils"/>
    </source>
</evidence>
<dbReference type="AlphaFoldDB" id="A0A9P5Y080"/>
<comment type="caution">
    <text evidence="4">The sequence shown here is derived from an EMBL/GenBank/DDBJ whole genome shotgun (WGS) entry which is preliminary data.</text>
</comment>
<gene>
    <name evidence="4" type="ORF">BDZ94DRAFT_1264682</name>
</gene>
<keyword evidence="3" id="KW-0812">Transmembrane</keyword>